<dbReference type="PROSITE" id="PS51257">
    <property type="entry name" value="PROKAR_LIPOPROTEIN"/>
    <property type="match status" value="1"/>
</dbReference>
<proteinExistence type="predicted"/>
<dbReference type="AlphaFoldDB" id="A0A7J7U103"/>
<evidence type="ECO:0000313" key="2">
    <source>
        <dbReference type="Proteomes" id="UP000585614"/>
    </source>
</evidence>
<dbReference type="Proteomes" id="UP000585614">
    <property type="component" value="Unassembled WGS sequence"/>
</dbReference>
<evidence type="ECO:0000313" key="1">
    <source>
        <dbReference type="EMBL" id="KAF6306512.1"/>
    </source>
</evidence>
<organism evidence="1 2">
    <name type="scientific">Rhinolophus ferrumequinum</name>
    <name type="common">Greater horseshoe bat</name>
    <dbReference type="NCBI Taxonomy" id="59479"/>
    <lineage>
        <taxon>Eukaryota</taxon>
        <taxon>Metazoa</taxon>
        <taxon>Chordata</taxon>
        <taxon>Craniata</taxon>
        <taxon>Vertebrata</taxon>
        <taxon>Euteleostomi</taxon>
        <taxon>Mammalia</taxon>
        <taxon>Eutheria</taxon>
        <taxon>Laurasiatheria</taxon>
        <taxon>Chiroptera</taxon>
        <taxon>Yinpterochiroptera</taxon>
        <taxon>Rhinolophoidea</taxon>
        <taxon>Rhinolophidae</taxon>
        <taxon>Rhinolophinae</taxon>
        <taxon>Rhinolophus</taxon>
    </lineage>
</organism>
<comment type="caution">
    <text evidence="1">The sequence shown here is derived from an EMBL/GenBank/DDBJ whole genome shotgun (WGS) entry which is preliminary data.</text>
</comment>
<name>A0A7J7U103_RHIFE</name>
<sequence>MLRAPDPLSPLLAPTWERLFLATGNLHVLFGCVEHLLRTPHLSSSTLQIQCYFLGEALNRSCSSDFAFSNHPVIFLCSINYLDYYSFSVYVLQLACGHREGWDGVSPGHHWIVQHLITYCKGVGSQEHPPFSGSKRAPCPSSCHHCAQLQVAKGHRGPGLRF</sequence>
<accession>A0A7J7U103</accession>
<dbReference type="EMBL" id="JACAGC010000017">
    <property type="protein sequence ID" value="KAF6306512.1"/>
    <property type="molecule type" value="Genomic_DNA"/>
</dbReference>
<gene>
    <name evidence="1" type="ORF">mRhiFer1_008617</name>
</gene>
<protein>
    <submittedName>
        <fullName evidence="1">Uncharacterized protein</fullName>
    </submittedName>
</protein>
<reference evidence="1 2" key="1">
    <citation type="journal article" date="2020" name="Nature">
        <title>Six reference-quality genomes reveal evolution of bat adaptations.</title>
        <authorList>
            <person name="Jebb D."/>
            <person name="Huang Z."/>
            <person name="Pippel M."/>
            <person name="Hughes G.M."/>
            <person name="Lavrichenko K."/>
            <person name="Devanna P."/>
            <person name="Winkler S."/>
            <person name="Jermiin L.S."/>
            <person name="Skirmuntt E.C."/>
            <person name="Katzourakis A."/>
            <person name="Burkitt-Gray L."/>
            <person name="Ray D.A."/>
            <person name="Sullivan K.A.M."/>
            <person name="Roscito J.G."/>
            <person name="Kirilenko B.M."/>
            <person name="Davalos L.M."/>
            <person name="Corthals A.P."/>
            <person name="Power M.L."/>
            <person name="Jones G."/>
            <person name="Ransome R.D."/>
            <person name="Dechmann D.K.N."/>
            <person name="Locatelli A.G."/>
            <person name="Puechmaille S.J."/>
            <person name="Fedrigo O."/>
            <person name="Jarvis E.D."/>
            <person name="Hiller M."/>
            <person name="Vernes S.C."/>
            <person name="Myers E.W."/>
            <person name="Teeling E.C."/>
        </authorList>
    </citation>
    <scope>NUCLEOTIDE SEQUENCE [LARGE SCALE GENOMIC DNA]</scope>
    <source>
        <strain evidence="1">MRhiFer1</strain>
        <tissue evidence="1">Lung</tissue>
    </source>
</reference>